<proteinExistence type="predicted"/>
<dbReference type="Pfam" id="PF14273">
    <property type="entry name" value="DUF4360"/>
    <property type="match status" value="1"/>
</dbReference>
<dbReference type="InterPro" id="IPR025649">
    <property type="entry name" value="DUF4360"/>
</dbReference>
<dbReference type="Proteomes" id="UP000044602">
    <property type="component" value="Unassembled WGS sequence"/>
</dbReference>
<dbReference type="PANTHER" id="PTHR38847:SF1">
    <property type="entry name" value="PSEUDOURIDINE SYNTHASE RSUA_RLUA-LIKE DOMAIN-CONTAINING PROTEIN"/>
    <property type="match status" value="1"/>
</dbReference>
<feature type="signal peptide" evidence="1">
    <location>
        <begin position="1"/>
        <end position="17"/>
    </location>
</feature>
<evidence type="ECO:0000256" key="1">
    <source>
        <dbReference type="SAM" id="SignalP"/>
    </source>
</evidence>
<name>A0A0G4ME93_VERLO</name>
<reference evidence="2 3" key="1">
    <citation type="submission" date="2015-05" db="EMBL/GenBank/DDBJ databases">
        <authorList>
            <person name="Wang D.B."/>
            <person name="Wang M."/>
        </authorList>
    </citation>
    <scope>NUCLEOTIDE SEQUENCE [LARGE SCALE GENOMIC DNA]</scope>
    <source>
        <strain evidence="2">VL1</strain>
    </source>
</reference>
<evidence type="ECO:0008006" key="4">
    <source>
        <dbReference type="Google" id="ProtNLM"/>
    </source>
</evidence>
<keyword evidence="3" id="KW-1185">Reference proteome</keyword>
<keyword evidence="1" id="KW-0732">Signal</keyword>
<dbReference type="AlphaFoldDB" id="A0A0G4ME93"/>
<accession>A0A0G4ME93</accession>
<feature type="chain" id="PRO_5002567060" description="Secreted protein" evidence="1">
    <location>
        <begin position="18"/>
        <end position="191"/>
    </location>
</feature>
<gene>
    <name evidence="2" type="ORF">BN1708_005797</name>
</gene>
<dbReference type="PANTHER" id="PTHR38847">
    <property type="match status" value="1"/>
</dbReference>
<evidence type="ECO:0000313" key="2">
    <source>
        <dbReference type="EMBL" id="CRK32537.1"/>
    </source>
</evidence>
<dbReference type="EMBL" id="CVQH01022194">
    <property type="protein sequence ID" value="CRK32537.1"/>
    <property type="molecule type" value="Genomic_DNA"/>
</dbReference>
<sequence>MVRPSTLLTALWASTAASLRVRSVVHSGKGCPQDTKVSWSSADEAFVFTFHDFSETLAAGTTTACQVHVQIDEGEAGKTLLVEDATLRGGLYVSPVTKAEFLTVAFWSENASDSTSKESTIAAGAGPISRNVAVSQSLDFASRCVGSDGYVGILNVNFRIVAQGSGKVSFGRERGSGAPVTEVLKYKWQSC</sequence>
<organism evidence="2 3">
    <name type="scientific">Verticillium longisporum</name>
    <name type="common">Verticillium dahliae var. longisporum</name>
    <dbReference type="NCBI Taxonomy" id="100787"/>
    <lineage>
        <taxon>Eukaryota</taxon>
        <taxon>Fungi</taxon>
        <taxon>Dikarya</taxon>
        <taxon>Ascomycota</taxon>
        <taxon>Pezizomycotina</taxon>
        <taxon>Sordariomycetes</taxon>
        <taxon>Hypocreomycetidae</taxon>
        <taxon>Glomerellales</taxon>
        <taxon>Plectosphaerellaceae</taxon>
        <taxon>Verticillium</taxon>
    </lineage>
</organism>
<protein>
    <recommendedName>
        <fullName evidence="4">Secreted protein</fullName>
    </recommendedName>
</protein>
<evidence type="ECO:0000313" key="3">
    <source>
        <dbReference type="Proteomes" id="UP000044602"/>
    </source>
</evidence>